<proteinExistence type="predicted"/>
<dbReference type="SUPFAM" id="SSF52540">
    <property type="entry name" value="P-loop containing nucleoside triphosphate hydrolases"/>
    <property type="match status" value="1"/>
</dbReference>
<comment type="caution">
    <text evidence="2">The sequence shown here is derived from an EMBL/GenBank/DDBJ whole genome shotgun (WGS) entry which is preliminary data.</text>
</comment>
<evidence type="ECO:0000256" key="1">
    <source>
        <dbReference type="SAM" id="MobiDB-lite"/>
    </source>
</evidence>
<accession>A0A4R7T7U5</accession>
<sequence length="267" mass="29297">MLWIGGAPGAGKSTIARQLARAGDLPLHPVDLWTYDHLERLPAYRLLAEQPVEGPQAAAEVFVEISRVRLPVILEDVRARGLGEVPALVEGPQLFPSMLGPAVLAAIWLVADAGLTRKAREERLDAVDDPEARARLESLLARDEFLARWVREEVAAAGLPLIEVEADPDWDAIRAMVETTLGDVRRLRPGDELSRQRQIENTAACRQLRLWRADRGFADLPTFPFACECGRSGCTSTVLANPDQYEELSGDRLLAPQHGATPSPHSP</sequence>
<dbReference type="EMBL" id="SOCE01000001">
    <property type="protein sequence ID" value="TDU87951.1"/>
    <property type="molecule type" value="Genomic_DNA"/>
</dbReference>
<dbReference type="AlphaFoldDB" id="A0A4R7T7U5"/>
<feature type="region of interest" description="Disordered" evidence="1">
    <location>
        <begin position="247"/>
        <end position="267"/>
    </location>
</feature>
<name>A0A4R7T7U5_9ACTN</name>
<gene>
    <name evidence="2" type="ORF">EV138_1489</name>
</gene>
<reference evidence="2 3" key="1">
    <citation type="submission" date="2019-03" db="EMBL/GenBank/DDBJ databases">
        <title>Genomic Encyclopedia of Type Strains, Phase III (KMG-III): the genomes of soil and plant-associated and newly described type strains.</title>
        <authorList>
            <person name="Whitman W."/>
        </authorList>
    </citation>
    <scope>NUCLEOTIDE SEQUENCE [LARGE SCALE GENOMIC DNA]</scope>
    <source>
        <strain evidence="2 3">VKM Ac-2575</strain>
    </source>
</reference>
<organism evidence="2 3">
    <name type="scientific">Kribbella voronezhensis</name>
    <dbReference type="NCBI Taxonomy" id="2512212"/>
    <lineage>
        <taxon>Bacteria</taxon>
        <taxon>Bacillati</taxon>
        <taxon>Actinomycetota</taxon>
        <taxon>Actinomycetes</taxon>
        <taxon>Propionibacteriales</taxon>
        <taxon>Kribbellaceae</taxon>
        <taxon>Kribbella</taxon>
    </lineage>
</organism>
<evidence type="ECO:0008006" key="4">
    <source>
        <dbReference type="Google" id="ProtNLM"/>
    </source>
</evidence>
<evidence type="ECO:0000313" key="3">
    <source>
        <dbReference type="Proteomes" id="UP000295151"/>
    </source>
</evidence>
<keyword evidence="3" id="KW-1185">Reference proteome</keyword>
<dbReference type="Proteomes" id="UP000295151">
    <property type="component" value="Unassembled WGS sequence"/>
</dbReference>
<evidence type="ECO:0000313" key="2">
    <source>
        <dbReference type="EMBL" id="TDU87951.1"/>
    </source>
</evidence>
<dbReference type="InterPro" id="IPR027417">
    <property type="entry name" value="P-loop_NTPase"/>
</dbReference>
<dbReference type="Gene3D" id="3.40.50.300">
    <property type="entry name" value="P-loop containing nucleotide triphosphate hydrolases"/>
    <property type="match status" value="1"/>
</dbReference>
<protein>
    <recommendedName>
        <fullName evidence="4">UDP-N-acetylglucosamine kinase</fullName>
    </recommendedName>
</protein>